<evidence type="ECO:0000256" key="3">
    <source>
        <dbReference type="ARBA" id="ARBA00022448"/>
    </source>
</evidence>
<name>A0ABT1L4L4_9GAMM</name>
<sequence length="436" mass="48120">MRIASILTYMILSVNIHALSLVNIIALSQKDDPEYHSKIQAYQAAQLSEKSAAHALLPNLNLSLNASKSSTEASGAMTVSSEIPLYNPVGLQALVAGRLKKNIAHLEEASYKTNHTLSLINSYFDVLKAVTAYQAKQTALKQNEHAFKETLALEQAGMKTHVDTLQSKSYLDLGILAVTVAKNNLDRTVTLLENKINAPITVLNRLPDNFTPNFAPLDVPQLVSDALNNNTALRISQIKTQQMKQQMNAAYARLQPKVTLNVSASQNINSLKNGILPQEDRSTSASIQMSFNLFSGMKDFYTTKQERLNYLSAESALSNEVYNTKHEMESSYRQHQNAKLKVLASLSALQSSKASLDALLEKRQEDEASELELMKAITQSETATQEYSNACYDLLSTYITIKAQANALTPQVVEEIDQYLTEEIPIDLKAHPSAAI</sequence>
<organism evidence="8 9">
    <name type="scientific">Candidatus Synchoanobacter obligatus</name>
    <dbReference type="NCBI Taxonomy" id="2919597"/>
    <lineage>
        <taxon>Bacteria</taxon>
        <taxon>Pseudomonadati</taxon>
        <taxon>Pseudomonadota</taxon>
        <taxon>Gammaproteobacteria</taxon>
        <taxon>Candidatus Comchoanobacterales</taxon>
        <taxon>Candidatus Comchoanobacteraceae</taxon>
        <taxon>Candidatus Synchoanobacter</taxon>
    </lineage>
</organism>
<gene>
    <name evidence="8" type="ORF">MKS91_02310</name>
</gene>
<evidence type="ECO:0000256" key="7">
    <source>
        <dbReference type="ARBA" id="ARBA00023237"/>
    </source>
</evidence>
<keyword evidence="9" id="KW-1185">Reference proteome</keyword>
<reference evidence="8 9" key="1">
    <citation type="journal article" date="2022" name="Nat. Microbiol.">
        <title>The microbiome of a bacterivorous marine choanoflagellate contains a resource-demanding obligate bacterial associate.</title>
        <authorList>
            <person name="Needham D.M."/>
            <person name="Poirier C."/>
            <person name="Bachy C."/>
            <person name="George E.E."/>
            <person name="Wilken S."/>
            <person name="Yung C.C.M."/>
            <person name="Limardo A.J."/>
            <person name="Morando M."/>
            <person name="Sudek L."/>
            <person name="Malmstrom R.R."/>
            <person name="Keeling P.J."/>
            <person name="Santoro A.E."/>
            <person name="Worden A.Z."/>
        </authorList>
    </citation>
    <scope>NUCLEOTIDE SEQUENCE [LARGE SCALE GENOMIC DNA]</scope>
    <source>
        <strain evidence="8 9">Comchoano-2</strain>
    </source>
</reference>
<evidence type="ECO:0000256" key="1">
    <source>
        <dbReference type="ARBA" id="ARBA00004442"/>
    </source>
</evidence>
<comment type="subcellular location">
    <subcellularLocation>
        <location evidence="1">Cell outer membrane</location>
    </subcellularLocation>
</comment>
<proteinExistence type="inferred from homology"/>
<keyword evidence="5" id="KW-0812">Transmembrane</keyword>
<evidence type="ECO:0000256" key="6">
    <source>
        <dbReference type="ARBA" id="ARBA00023136"/>
    </source>
</evidence>
<dbReference type="RefSeq" id="WP_258569229.1">
    <property type="nucleotide sequence ID" value="NZ_JAKUDN010000002.1"/>
</dbReference>
<accession>A0ABT1L4L4</accession>
<comment type="caution">
    <text evidence="8">The sequence shown here is derived from an EMBL/GenBank/DDBJ whole genome shotgun (WGS) entry which is preliminary data.</text>
</comment>
<evidence type="ECO:0000256" key="2">
    <source>
        <dbReference type="ARBA" id="ARBA00007613"/>
    </source>
</evidence>
<dbReference type="PANTHER" id="PTHR30026">
    <property type="entry name" value="OUTER MEMBRANE PROTEIN TOLC"/>
    <property type="match status" value="1"/>
</dbReference>
<dbReference type="InterPro" id="IPR051906">
    <property type="entry name" value="TolC-like"/>
</dbReference>
<dbReference type="InterPro" id="IPR003423">
    <property type="entry name" value="OMP_efflux"/>
</dbReference>
<evidence type="ECO:0000313" key="8">
    <source>
        <dbReference type="EMBL" id="MCP8352119.1"/>
    </source>
</evidence>
<keyword evidence="4" id="KW-1134">Transmembrane beta strand</keyword>
<comment type="similarity">
    <text evidence="2">Belongs to the outer membrane factor (OMF) (TC 1.B.17) family.</text>
</comment>
<dbReference type="Pfam" id="PF02321">
    <property type="entry name" value="OEP"/>
    <property type="match status" value="2"/>
</dbReference>
<dbReference type="EMBL" id="JAKUDN010000002">
    <property type="protein sequence ID" value="MCP8352119.1"/>
    <property type="molecule type" value="Genomic_DNA"/>
</dbReference>
<protein>
    <submittedName>
        <fullName evidence="8">TolC family protein</fullName>
    </submittedName>
</protein>
<dbReference type="PANTHER" id="PTHR30026:SF20">
    <property type="entry name" value="OUTER MEMBRANE PROTEIN TOLC"/>
    <property type="match status" value="1"/>
</dbReference>
<dbReference type="SUPFAM" id="SSF56954">
    <property type="entry name" value="Outer membrane efflux proteins (OEP)"/>
    <property type="match status" value="1"/>
</dbReference>
<evidence type="ECO:0000313" key="9">
    <source>
        <dbReference type="Proteomes" id="UP001320768"/>
    </source>
</evidence>
<evidence type="ECO:0000256" key="5">
    <source>
        <dbReference type="ARBA" id="ARBA00022692"/>
    </source>
</evidence>
<dbReference type="Gene3D" id="1.20.1600.10">
    <property type="entry name" value="Outer membrane efflux proteins (OEP)"/>
    <property type="match status" value="1"/>
</dbReference>
<keyword evidence="3" id="KW-0813">Transport</keyword>
<keyword evidence="7" id="KW-0998">Cell outer membrane</keyword>
<evidence type="ECO:0000256" key="4">
    <source>
        <dbReference type="ARBA" id="ARBA00022452"/>
    </source>
</evidence>
<dbReference type="Proteomes" id="UP001320768">
    <property type="component" value="Unassembled WGS sequence"/>
</dbReference>
<keyword evidence="6" id="KW-0472">Membrane</keyword>